<comment type="caution">
    <text evidence="8">The sequence shown here is derived from an EMBL/GenBank/DDBJ whole genome shotgun (WGS) entry which is preliminary data.</text>
</comment>
<dbReference type="PROSITE" id="PS51419">
    <property type="entry name" value="RAB"/>
    <property type="match status" value="1"/>
</dbReference>
<name>A0A2P6NL24_9EUKA</name>
<dbReference type="InterPro" id="IPR005225">
    <property type="entry name" value="Small_GTP-bd"/>
</dbReference>
<dbReference type="InterPro" id="IPR020849">
    <property type="entry name" value="Small_GTPase_Ras-type"/>
</dbReference>
<evidence type="ECO:0000256" key="6">
    <source>
        <dbReference type="ARBA" id="ARBA00023134"/>
    </source>
</evidence>
<keyword evidence="7" id="KW-0472">Membrane</keyword>
<sequence length="189" mass="21084">MGCASSSESKQGDGENSPREIKVVMLGNGGVGKSAITYRFVHSKFNDTYNPTIEDSYRKDLKLDGQSITLDILDTAGQEEYIELREVYMRGGEGFIIVYSITDKKSFKEVPEFRERTMRVKDKEYVPMILVGNKADLEQQRQVSKSEGEELAKSLGMAFIETSAATGLNTDEVFQTIARTVLKGKKSSK</sequence>
<dbReference type="EMBL" id="MDYQ01000059">
    <property type="protein sequence ID" value="PRP84664.1"/>
    <property type="molecule type" value="Genomic_DNA"/>
</dbReference>
<dbReference type="OrthoDB" id="5976022at2759"/>
<dbReference type="FunFam" id="3.40.50.300:FF:000343">
    <property type="entry name" value="Ras family gtpase"/>
    <property type="match status" value="1"/>
</dbReference>
<dbReference type="SMART" id="SM00175">
    <property type="entry name" value="RAB"/>
    <property type="match status" value="1"/>
</dbReference>
<reference evidence="8 9" key="1">
    <citation type="journal article" date="2018" name="Genome Biol. Evol.">
        <title>Multiple Roots of Fruiting Body Formation in Amoebozoa.</title>
        <authorList>
            <person name="Hillmann F."/>
            <person name="Forbes G."/>
            <person name="Novohradska S."/>
            <person name="Ferling I."/>
            <person name="Riege K."/>
            <person name="Groth M."/>
            <person name="Westermann M."/>
            <person name="Marz M."/>
            <person name="Spaller T."/>
            <person name="Winckler T."/>
            <person name="Schaap P."/>
            <person name="Glockner G."/>
        </authorList>
    </citation>
    <scope>NUCLEOTIDE SEQUENCE [LARGE SCALE GENOMIC DNA]</scope>
    <source>
        <strain evidence="8 9">Jena</strain>
    </source>
</reference>
<evidence type="ECO:0000256" key="2">
    <source>
        <dbReference type="ARBA" id="ARBA00011984"/>
    </source>
</evidence>
<evidence type="ECO:0000313" key="9">
    <source>
        <dbReference type="Proteomes" id="UP000241769"/>
    </source>
</evidence>
<dbReference type="InParanoid" id="A0A2P6NL24"/>
<dbReference type="InterPro" id="IPR027417">
    <property type="entry name" value="P-loop_NTPase"/>
</dbReference>
<evidence type="ECO:0000256" key="3">
    <source>
        <dbReference type="ARBA" id="ARBA00022475"/>
    </source>
</evidence>
<protein>
    <recommendedName>
        <fullName evidence="2">small monomeric GTPase</fullName>
        <ecNumber evidence="2">3.6.5.2</ecNumber>
    </recommendedName>
</protein>
<dbReference type="PRINTS" id="PR00449">
    <property type="entry name" value="RASTRNSFRMNG"/>
</dbReference>
<dbReference type="CDD" id="cd00876">
    <property type="entry name" value="Ras"/>
    <property type="match status" value="1"/>
</dbReference>
<dbReference type="PROSITE" id="PS51421">
    <property type="entry name" value="RAS"/>
    <property type="match status" value="1"/>
</dbReference>
<dbReference type="GO" id="GO:0005525">
    <property type="term" value="F:GTP binding"/>
    <property type="evidence" value="ECO:0007669"/>
    <property type="project" value="UniProtKB-KW"/>
</dbReference>
<dbReference type="SMART" id="SM00173">
    <property type="entry name" value="RAS"/>
    <property type="match status" value="1"/>
</dbReference>
<dbReference type="PROSITE" id="PS51420">
    <property type="entry name" value="RHO"/>
    <property type="match status" value="1"/>
</dbReference>
<dbReference type="EC" id="3.6.5.2" evidence="2"/>
<dbReference type="GO" id="GO:0005886">
    <property type="term" value="C:plasma membrane"/>
    <property type="evidence" value="ECO:0007669"/>
    <property type="project" value="UniProtKB-SubCell"/>
</dbReference>
<keyword evidence="9" id="KW-1185">Reference proteome</keyword>
<dbReference type="Proteomes" id="UP000241769">
    <property type="component" value="Unassembled WGS sequence"/>
</dbReference>
<keyword evidence="5" id="KW-0378">Hydrolase</keyword>
<dbReference type="SUPFAM" id="SSF52540">
    <property type="entry name" value="P-loop containing nucleoside triphosphate hydrolases"/>
    <property type="match status" value="1"/>
</dbReference>
<dbReference type="Pfam" id="PF00071">
    <property type="entry name" value="Ras"/>
    <property type="match status" value="1"/>
</dbReference>
<evidence type="ECO:0000256" key="4">
    <source>
        <dbReference type="ARBA" id="ARBA00022741"/>
    </source>
</evidence>
<dbReference type="InterPro" id="IPR001806">
    <property type="entry name" value="Small_GTPase"/>
</dbReference>
<evidence type="ECO:0000256" key="1">
    <source>
        <dbReference type="ARBA" id="ARBA00004236"/>
    </source>
</evidence>
<organism evidence="8 9">
    <name type="scientific">Planoprotostelium fungivorum</name>
    <dbReference type="NCBI Taxonomy" id="1890364"/>
    <lineage>
        <taxon>Eukaryota</taxon>
        <taxon>Amoebozoa</taxon>
        <taxon>Evosea</taxon>
        <taxon>Variosea</taxon>
        <taxon>Cavosteliida</taxon>
        <taxon>Cavosteliaceae</taxon>
        <taxon>Planoprotostelium</taxon>
    </lineage>
</organism>
<keyword evidence="4" id="KW-0547">Nucleotide-binding</keyword>
<dbReference type="AlphaFoldDB" id="A0A2P6NL24"/>
<dbReference type="GO" id="GO:0003925">
    <property type="term" value="F:G protein activity"/>
    <property type="evidence" value="ECO:0007669"/>
    <property type="project" value="UniProtKB-EC"/>
</dbReference>
<accession>A0A2P6NL24</accession>
<evidence type="ECO:0000313" key="8">
    <source>
        <dbReference type="EMBL" id="PRP84664.1"/>
    </source>
</evidence>
<gene>
    <name evidence="8" type="ORF">PROFUN_07914</name>
</gene>
<dbReference type="PANTHER" id="PTHR24070">
    <property type="entry name" value="RAS, DI-RAS, AND RHEB FAMILY MEMBERS OF SMALL GTPASE SUPERFAMILY"/>
    <property type="match status" value="1"/>
</dbReference>
<dbReference type="NCBIfam" id="TIGR00231">
    <property type="entry name" value="small_GTP"/>
    <property type="match status" value="1"/>
</dbReference>
<dbReference type="Gene3D" id="3.40.50.300">
    <property type="entry name" value="P-loop containing nucleotide triphosphate hydrolases"/>
    <property type="match status" value="1"/>
</dbReference>
<dbReference type="GO" id="GO:0007165">
    <property type="term" value="P:signal transduction"/>
    <property type="evidence" value="ECO:0007669"/>
    <property type="project" value="InterPro"/>
</dbReference>
<keyword evidence="3" id="KW-1003">Cell membrane</keyword>
<comment type="subcellular location">
    <subcellularLocation>
        <location evidence="1">Cell membrane</location>
    </subcellularLocation>
</comment>
<proteinExistence type="predicted"/>
<dbReference type="STRING" id="1890364.A0A2P6NL24"/>
<evidence type="ECO:0000256" key="7">
    <source>
        <dbReference type="ARBA" id="ARBA00023136"/>
    </source>
</evidence>
<keyword evidence="6" id="KW-0342">GTP-binding</keyword>
<evidence type="ECO:0000256" key="5">
    <source>
        <dbReference type="ARBA" id="ARBA00022801"/>
    </source>
</evidence>
<dbReference type="SMART" id="SM00174">
    <property type="entry name" value="RHO"/>
    <property type="match status" value="1"/>
</dbReference>